<feature type="transmembrane region" description="Helical" evidence="1">
    <location>
        <begin position="130"/>
        <end position="154"/>
    </location>
</feature>
<keyword evidence="1" id="KW-0812">Transmembrane</keyword>
<name>A0ABU7V3Y7_9MICO</name>
<feature type="transmembrane region" description="Helical" evidence="1">
    <location>
        <begin position="63"/>
        <end position="85"/>
    </location>
</feature>
<gene>
    <name evidence="3" type="ORF">V2V91_04515</name>
</gene>
<dbReference type="InterPro" id="IPR025508">
    <property type="entry name" value="DUF4395"/>
</dbReference>
<feature type="domain" description="DUF4395" evidence="2">
    <location>
        <begin position="26"/>
        <end position="156"/>
    </location>
</feature>
<protein>
    <submittedName>
        <fullName evidence="3">DUF4395 domain-containing protein</fullName>
    </submittedName>
</protein>
<dbReference type="EMBL" id="JAZHOV010000002">
    <property type="protein sequence ID" value="MEF2254401.1"/>
    <property type="molecule type" value="Genomic_DNA"/>
</dbReference>
<sequence>MTPPTADRVDRPVIGEWVDGIDIPVINERAVRASAGILFLLGFSAWLFGVITGDLQYMRGFGILFAFEMFLRLFIGTRFTPTLLIGTLITRPQRPEWVDASPKQFAWGLGFTMALLGCLSLGWLGLPAVIAQTICAGCLLLLFAESAFGICVGCELARRFGRTKPQLCAGDTCTYTPPARGERHSVE</sequence>
<keyword evidence="1" id="KW-1133">Transmembrane helix</keyword>
<comment type="caution">
    <text evidence="3">The sequence shown here is derived from an EMBL/GenBank/DDBJ whole genome shotgun (WGS) entry which is preliminary data.</text>
</comment>
<reference evidence="3 4" key="1">
    <citation type="submission" date="2024-01" db="EMBL/GenBank/DDBJ databases">
        <title>the genome sequence of strain Microbacterium schleiferi NBRC 15075.</title>
        <authorList>
            <person name="Ding Y."/>
            <person name="Zhang G."/>
        </authorList>
    </citation>
    <scope>NUCLEOTIDE SEQUENCE [LARGE SCALE GENOMIC DNA]</scope>
    <source>
        <strain evidence="3 4">NBRC 15075</strain>
    </source>
</reference>
<organism evidence="3 4">
    <name type="scientific">Microbacterium schleiferi</name>
    <dbReference type="NCBI Taxonomy" id="69362"/>
    <lineage>
        <taxon>Bacteria</taxon>
        <taxon>Bacillati</taxon>
        <taxon>Actinomycetota</taxon>
        <taxon>Actinomycetes</taxon>
        <taxon>Micrococcales</taxon>
        <taxon>Microbacteriaceae</taxon>
        <taxon>Microbacterium</taxon>
    </lineage>
</organism>
<accession>A0ABU7V3Y7</accession>
<evidence type="ECO:0000259" key="2">
    <source>
        <dbReference type="Pfam" id="PF14340"/>
    </source>
</evidence>
<dbReference type="RefSeq" id="WP_331790960.1">
    <property type="nucleotide sequence ID" value="NZ_BAAAUO010000005.1"/>
</dbReference>
<evidence type="ECO:0000256" key="1">
    <source>
        <dbReference type="SAM" id="Phobius"/>
    </source>
</evidence>
<evidence type="ECO:0000313" key="3">
    <source>
        <dbReference type="EMBL" id="MEF2254401.1"/>
    </source>
</evidence>
<evidence type="ECO:0000313" key="4">
    <source>
        <dbReference type="Proteomes" id="UP001351900"/>
    </source>
</evidence>
<feature type="transmembrane region" description="Helical" evidence="1">
    <location>
        <begin position="33"/>
        <end position="51"/>
    </location>
</feature>
<dbReference type="Proteomes" id="UP001351900">
    <property type="component" value="Unassembled WGS sequence"/>
</dbReference>
<proteinExistence type="predicted"/>
<dbReference type="Pfam" id="PF14340">
    <property type="entry name" value="DUF4395"/>
    <property type="match status" value="1"/>
</dbReference>
<keyword evidence="4" id="KW-1185">Reference proteome</keyword>
<feature type="transmembrane region" description="Helical" evidence="1">
    <location>
        <begin position="105"/>
        <end position="124"/>
    </location>
</feature>
<keyword evidence="1" id="KW-0472">Membrane</keyword>